<evidence type="ECO:0000256" key="6">
    <source>
        <dbReference type="SAM" id="MobiDB-lite"/>
    </source>
</evidence>
<organism evidence="8 9">
    <name type="scientific">Petromyzon marinus</name>
    <name type="common">Sea lamprey</name>
    <dbReference type="NCBI Taxonomy" id="7757"/>
    <lineage>
        <taxon>Eukaryota</taxon>
        <taxon>Metazoa</taxon>
        <taxon>Chordata</taxon>
        <taxon>Craniata</taxon>
        <taxon>Vertebrata</taxon>
        <taxon>Cyclostomata</taxon>
        <taxon>Hyperoartia</taxon>
        <taxon>Petromyzontiformes</taxon>
        <taxon>Petromyzontidae</taxon>
        <taxon>Petromyzon</taxon>
    </lineage>
</organism>
<dbReference type="AlphaFoldDB" id="A0AAJ7T3N4"/>
<feature type="compositionally biased region" description="Basic residues" evidence="6">
    <location>
        <begin position="39"/>
        <end position="91"/>
    </location>
</feature>
<evidence type="ECO:0000313" key="8">
    <source>
        <dbReference type="Proteomes" id="UP001318040"/>
    </source>
</evidence>
<feature type="compositionally biased region" description="Basic residues" evidence="6">
    <location>
        <begin position="99"/>
        <end position="126"/>
    </location>
</feature>
<evidence type="ECO:0000259" key="7">
    <source>
        <dbReference type="SMART" id="SM00907"/>
    </source>
</evidence>
<feature type="domain" description="GDNF/GAS1" evidence="7">
    <location>
        <begin position="330"/>
        <end position="407"/>
    </location>
</feature>
<feature type="region of interest" description="Disordered" evidence="6">
    <location>
        <begin position="1"/>
        <end position="128"/>
    </location>
</feature>
<feature type="compositionally biased region" description="Acidic residues" evidence="6">
    <location>
        <begin position="300"/>
        <end position="310"/>
    </location>
</feature>
<dbReference type="PANTHER" id="PTHR16840:SF3">
    <property type="entry name" value="GROWTH ARREST-SPECIFIC PROTEIN 1"/>
    <property type="match status" value="1"/>
</dbReference>
<dbReference type="InterPro" id="IPR039596">
    <property type="entry name" value="GAS1"/>
</dbReference>
<dbReference type="KEGG" id="pmrn:116942073"/>
<comment type="subcellular location">
    <subcellularLocation>
        <location evidence="1">Cell membrane</location>
    </subcellularLocation>
</comment>
<evidence type="ECO:0000256" key="5">
    <source>
        <dbReference type="ARBA" id="ARBA00023180"/>
    </source>
</evidence>
<name>A0AAJ7T3N4_PETMA</name>
<evidence type="ECO:0000256" key="2">
    <source>
        <dbReference type="ARBA" id="ARBA00022475"/>
    </source>
</evidence>
<feature type="region of interest" description="Disordered" evidence="6">
    <location>
        <begin position="295"/>
        <end position="323"/>
    </location>
</feature>
<dbReference type="Proteomes" id="UP001318040">
    <property type="component" value="Chromosome 13"/>
</dbReference>
<keyword evidence="3" id="KW-0732">Signal</keyword>
<dbReference type="RefSeq" id="XP_032809522.1">
    <property type="nucleotide sequence ID" value="XM_032953631.1"/>
</dbReference>
<dbReference type="PANTHER" id="PTHR16840">
    <property type="entry name" value="GROWTH ARREST-SPECIFIC PROTEIN 1"/>
    <property type="match status" value="1"/>
</dbReference>
<keyword evidence="8" id="KW-1185">Reference proteome</keyword>
<accession>A0AAJ7T3N4</accession>
<protein>
    <submittedName>
        <fullName evidence="9">Growth arrest-specific protein 1-like</fullName>
    </submittedName>
</protein>
<evidence type="ECO:0000256" key="1">
    <source>
        <dbReference type="ARBA" id="ARBA00004236"/>
    </source>
</evidence>
<feature type="compositionally biased region" description="Polar residues" evidence="6">
    <location>
        <begin position="1"/>
        <end position="15"/>
    </location>
</feature>
<keyword evidence="2" id="KW-1003">Cell membrane</keyword>
<sequence length="511" mass="55159">MNTSRLRPGTGSDSGCGSALGSELRSEENATMSSSYPRHPQHQPHHPQRLLHHPQHQHQHQPHHPQHQPHHPQHLLHHPQHQPHHPQHQPHHPQNQPHHPQHQLHHPQRQLHHPQHQPHHPRHHHPSCSALLLPVSPLLHHHHHHHILLLPLLLLPLLLQQALPVRGTQQVLLRPAQAARGGAMQCWEAEIRCLQETECKRAYNQYLRACEAALRPAVSGDVADEADGGGGGGGGGGGFSTVTHCPSHCIHAIIQLNATRGGPGLESCDCADDFVCLAAKRGIEPCLPRTYTGGGGGGGGEDEYDDDDEYGGGGAGRGRGGAGAGGALGCTEARRRCEVEPACSAAMDAYLMNCGKLLNGVRCTRECMRVILHMMAMPRALALSECVCDGLERPFCEVVKDNMERLCFDRERGSGHFSDEDDDDDDDDEGDDEDDDGDDDDDDGGYGDNAAAYGVGRHARQKASGSADGTHSVRVFPRGQPRAGGQCRPLASVGLTAAACLAASAARRLSG</sequence>
<evidence type="ECO:0000256" key="4">
    <source>
        <dbReference type="ARBA" id="ARBA00023136"/>
    </source>
</evidence>
<keyword evidence="4" id="KW-0472">Membrane</keyword>
<dbReference type="InterPro" id="IPR016017">
    <property type="entry name" value="GDNF/GAS1"/>
</dbReference>
<feature type="domain" description="GDNF/GAS1" evidence="7">
    <location>
        <begin position="186"/>
        <end position="286"/>
    </location>
</feature>
<dbReference type="GO" id="GO:0005886">
    <property type="term" value="C:plasma membrane"/>
    <property type="evidence" value="ECO:0007669"/>
    <property type="project" value="UniProtKB-SubCell"/>
</dbReference>
<dbReference type="GO" id="GO:0051726">
    <property type="term" value="P:regulation of cell cycle"/>
    <property type="evidence" value="ECO:0007669"/>
    <property type="project" value="InterPro"/>
</dbReference>
<keyword evidence="5" id="KW-0325">Glycoprotein</keyword>
<dbReference type="SMART" id="SM00907">
    <property type="entry name" value="GDNF"/>
    <property type="match status" value="2"/>
</dbReference>
<reference evidence="9" key="1">
    <citation type="submission" date="2025-08" db="UniProtKB">
        <authorList>
            <consortium name="RefSeq"/>
        </authorList>
    </citation>
    <scope>IDENTIFICATION</scope>
    <source>
        <tissue evidence="9">Sperm</tissue>
    </source>
</reference>
<feature type="compositionally biased region" description="Acidic residues" evidence="6">
    <location>
        <begin position="419"/>
        <end position="445"/>
    </location>
</feature>
<feature type="compositionally biased region" description="Gly residues" evidence="6">
    <location>
        <begin position="311"/>
        <end position="323"/>
    </location>
</feature>
<evidence type="ECO:0000313" key="9">
    <source>
        <dbReference type="RefSeq" id="XP_032809522.1"/>
    </source>
</evidence>
<proteinExistence type="predicted"/>
<gene>
    <name evidence="9" type="primary">LOC116942073</name>
</gene>
<evidence type="ECO:0000256" key="3">
    <source>
        <dbReference type="ARBA" id="ARBA00022729"/>
    </source>
</evidence>
<feature type="region of interest" description="Disordered" evidence="6">
    <location>
        <begin position="414"/>
        <end position="485"/>
    </location>
</feature>